<sequence length="82" mass="8856">MYLSDGRYNSSSAEAGVLVAITSHGRGLALTPSEGNPQPLLYPPRKRDPAYLSGGFLSMSRNAPQRDTSTPHNQTTNCNPHE</sequence>
<dbReference type="AlphaFoldDB" id="A0A4Y2EGX8"/>
<keyword evidence="3" id="KW-1185">Reference proteome</keyword>
<accession>A0A4Y2EGX8</accession>
<evidence type="ECO:0000256" key="1">
    <source>
        <dbReference type="SAM" id="MobiDB-lite"/>
    </source>
</evidence>
<feature type="region of interest" description="Disordered" evidence="1">
    <location>
        <begin position="28"/>
        <end position="82"/>
    </location>
</feature>
<name>A0A4Y2EGX8_ARAVE</name>
<evidence type="ECO:0000313" key="2">
    <source>
        <dbReference type="EMBL" id="GBM27499.1"/>
    </source>
</evidence>
<reference evidence="2 3" key="1">
    <citation type="journal article" date="2019" name="Sci. Rep.">
        <title>Orb-weaving spider Araneus ventricosus genome elucidates the spidroin gene catalogue.</title>
        <authorList>
            <person name="Kono N."/>
            <person name="Nakamura H."/>
            <person name="Ohtoshi R."/>
            <person name="Moran D.A.P."/>
            <person name="Shinohara A."/>
            <person name="Yoshida Y."/>
            <person name="Fujiwara M."/>
            <person name="Mori M."/>
            <person name="Tomita M."/>
            <person name="Arakawa K."/>
        </authorList>
    </citation>
    <scope>NUCLEOTIDE SEQUENCE [LARGE SCALE GENOMIC DNA]</scope>
</reference>
<protein>
    <submittedName>
        <fullName evidence="2">Uncharacterized protein</fullName>
    </submittedName>
</protein>
<dbReference type="Proteomes" id="UP000499080">
    <property type="component" value="Unassembled WGS sequence"/>
</dbReference>
<comment type="caution">
    <text evidence="2">The sequence shown here is derived from an EMBL/GenBank/DDBJ whole genome shotgun (WGS) entry which is preliminary data.</text>
</comment>
<feature type="compositionally biased region" description="Polar residues" evidence="1">
    <location>
        <begin position="59"/>
        <end position="82"/>
    </location>
</feature>
<gene>
    <name evidence="2" type="ORF">AVEN_157201_1</name>
</gene>
<dbReference type="EMBL" id="BGPR01000587">
    <property type="protein sequence ID" value="GBM27499.1"/>
    <property type="molecule type" value="Genomic_DNA"/>
</dbReference>
<proteinExistence type="predicted"/>
<evidence type="ECO:0000313" key="3">
    <source>
        <dbReference type="Proteomes" id="UP000499080"/>
    </source>
</evidence>
<organism evidence="2 3">
    <name type="scientific">Araneus ventricosus</name>
    <name type="common">Orbweaver spider</name>
    <name type="synonym">Epeira ventricosa</name>
    <dbReference type="NCBI Taxonomy" id="182803"/>
    <lineage>
        <taxon>Eukaryota</taxon>
        <taxon>Metazoa</taxon>
        <taxon>Ecdysozoa</taxon>
        <taxon>Arthropoda</taxon>
        <taxon>Chelicerata</taxon>
        <taxon>Arachnida</taxon>
        <taxon>Araneae</taxon>
        <taxon>Araneomorphae</taxon>
        <taxon>Entelegynae</taxon>
        <taxon>Araneoidea</taxon>
        <taxon>Araneidae</taxon>
        <taxon>Araneus</taxon>
    </lineage>
</organism>